<dbReference type="PANTHER" id="PTHR30352:SF5">
    <property type="entry name" value="PYRUVATE FORMATE-LYASE 1-ACTIVATING ENZYME"/>
    <property type="match status" value="1"/>
</dbReference>
<evidence type="ECO:0000313" key="9">
    <source>
        <dbReference type="Proteomes" id="UP001168423"/>
    </source>
</evidence>
<evidence type="ECO:0000256" key="4">
    <source>
        <dbReference type="ARBA" id="ARBA00022723"/>
    </source>
</evidence>
<dbReference type="InterPro" id="IPR034457">
    <property type="entry name" value="Organic_radical-activating"/>
</dbReference>
<evidence type="ECO:0000256" key="3">
    <source>
        <dbReference type="ARBA" id="ARBA00022691"/>
    </source>
</evidence>
<dbReference type="PANTHER" id="PTHR30352">
    <property type="entry name" value="PYRUVATE FORMATE-LYASE-ACTIVATING ENZYME"/>
    <property type="match status" value="1"/>
</dbReference>
<dbReference type="Proteomes" id="UP001168423">
    <property type="component" value="Unassembled WGS sequence"/>
</dbReference>
<gene>
    <name evidence="8" type="ORF">FGW20_11405</name>
</gene>
<dbReference type="InterPro" id="IPR013785">
    <property type="entry name" value="Aldolase_TIM"/>
</dbReference>
<organism evidence="8 9">
    <name type="scientific">Methanoculleus methanifontis</name>
    <dbReference type="NCBI Taxonomy" id="2584086"/>
    <lineage>
        <taxon>Archaea</taxon>
        <taxon>Methanobacteriati</taxon>
        <taxon>Methanobacteriota</taxon>
        <taxon>Stenosarchaea group</taxon>
        <taxon>Methanomicrobia</taxon>
        <taxon>Methanomicrobiales</taxon>
        <taxon>Methanomicrobiaceae</taxon>
        <taxon>Methanoculleus</taxon>
    </lineage>
</organism>
<keyword evidence="5" id="KW-0408">Iron</keyword>
<dbReference type="Gene3D" id="3.40.50.1980">
    <property type="entry name" value="Nitrogenase molybdenum iron protein domain"/>
    <property type="match status" value="1"/>
</dbReference>
<sequence length="587" mass="64794">MKCPVCEIGCDIAEGRSGRCRMYVNRNGTIVERFPGSYLTMLPITIETMPMVHFAPKSKFLQVSTVGCNFACPGCISETLTVHADAVAGALTTASPEEVVRRAQVEDCTGIVFCLNDPAASYFTFLALAREAKAAGLRVGCSTNGYFTEHALAALTPFLDFVNIGLKGSSDERYRECGAKSADPVFRNIRTLHEKGVHVEVSAMYIHGAEDEVLNAARRVAGISPDIPLQVMRFVPFGEAAPGLEPTIRESEHVTDRLRTFLRYVYLFNSPGTGYLNTVCPVCGTTVLEREFYGPMGCRTSAALEGGRCPCGWQAPVRGEICAEQYTEYGMLGGYRTTRAIEMAHAILVTLGIRDDKELGAVLGDIVREDFIRGMHDRIHQVDSWLGLIAELAARAGREEEGRELISFLRERTDRIVAGSALAETRPRVYYSMGYPLFALNAERFESNLVEAAGGTCVNKRLKRKGKPGVNITVDELNELNPEYMFISGFLSSPASDYLHYCTEHGVESDAVGAGKVYNVPAGWDFGSPRWILGFMFLANTIHPEIFSFDLEHEQREFYRRFYGITGDKFVANRDFSRPVIGAPGDE</sequence>
<dbReference type="SUPFAM" id="SSF102114">
    <property type="entry name" value="Radical SAM enzymes"/>
    <property type="match status" value="1"/>
</dbReference>
<name>A0ABT8M4V3_9EURY</name>
<dbReference type="InterPro" id="IPR058240">
    <property type="entry name" value="rSAM_sf"/>
</dbReference>
<dbReference type="RefSeq" id="WP_301678223.1">
    <property type="nucleotide sequence ID" value="NZ_VCYI01000016.1"/>
</dbReference>
<dbReference type="Pfam" id="PF04055">
    <property type="entry name" value="Radical_SAM"/>
    <property type="match status" value="1"/>
</dbReference>
<dbReference type="EMBL" id="VCYI01000016">
    <property type="protein sequence ID" value="MDN7013627.1"/>
    <property type="molecule type" value="Genomic_DNA"/>
</dbReference>
<evidence type="ECO:0000256" key="2">
    <source>
        <dbReference type="ARBA" id="ARBA00022485"/>
    </source>
</evidence>
<protein>
    <submittedName>
        <fullName evidence="8">Radical SAM protein</fullName>
    </submittedName>
</protein>
<keyword evidence="6" id="KW-0411">Iron-sulfur</keyword>
<evidence type="ECO:0000256" key="5">
    <source>
        <dbReference type="ARBA" id="ARBA00023004"/>
    </source>
</evidence>
<proteinExistence type="predicted"/>
<dbReference type="Gene3D" id="3.20.20.70">
    <property type="entry name" value="Aldolase class I"/>
    <property type="match status" value="1"/>
</dbReference>
<dbReference type="InterPro" id="IPR007197">
    <property type="entry name" value="rSAM"/>
</dbReference>
<evidence type="ECO:0000259" key="7">
    <source>
        <dbReference type="PROSITE" id="PS51918"/>
    </source>
</evidence>
<dbReference type="CDD" id="cd01335">
    <property type="entry name" value="Radical_SAM"/>
    <property type="match status" value="1"/>
</dbReference>
<dbReference type="Gene3D" id="1.20.58.2180">
    <property type="match status" value="1"/>
</dbReference>
<dbReference type="SFLD" id="SFLDG01101">
    <property type="entry name" value="Uncharacterised_Radical_SAM_Su"/>
    <property type="match status" value="1"/>
</dbReference>
<evidence type="ECO:0000256" key="1">
    <source>
        <dbReference type="ARBA" id="ARBA00001966"/>
    </source>
</evidence>
<keyword evidence="4" id="KW-0479">Metal-binding</keyword>
<dbReference type="InterPro" id="IPR027596">
    <property type="entry name" value="AmmeMemoSam_rS"/>
</dbReference>
<keyword evidence="2" id="KW-0004">4Fe-4S</keyword>
<comment type="cofactor">
    <cofactor evidence="1">
        <name>[4Fe-4S] cluster</name>
        <dbReference type="ChEBI" id="CHEBI:49883"/>
    </cofactor>
</comment>
<dbReference type="SFLD" id="SFLDS00029">
    <property type="entry name" value="Radical_SAM"/>
    <property type="match status" value="1"/>
</dbReference>
<accession>A0ABT8M4V3</accession>
<evidence type="ECO:0000313" key="8">
    <source>
        <dbReference type="EMBL" id="MDN7013627.1"/>
    </source>
</evidence>
<feature type="domain" description="Radical SAM core" evidence="7">
    <location>
        <begin position="53"/>
        <end position="271"/>
    </location>
</feature>
<evidence type="ECO:0000256" key="6">
    <source>
        <dbReference type="ARBA" id="ARBA00023014"/>
    </source>
</evidence>
<dbReference type="PROSITE" id="PS51918">
    <property type="entry name" value="RADICAL_SAM"/>
    <property type="match status" value="1"/>
</dbReference>
<dbReference type="SUPFAM" id="SSF53807">
    <property type="entry name" value="Helical backbone' metal receptor"/>
    <property type="match status" value="1"/>
</dbReference>
<reference evidence="8" key="1">
    <citation type="submission" date="2019-05" db="EMBL/GenBank/DDBJ databases">
        <title>Isolation and characterization of methanogens from the cold seep sediment at Four-Way Closure Ridge.</title>
        <authorList>
            <person name="You Y.-T."/>
            <person name="Chen S.-C."/>
            <person name="Zhang W.-L."/>
            <person name="Lai M.-C."/>
        </authorList>
    </citation>
    <scope>NUCLEOTIDE SEQUENCE</scope>
    <source>
        <strain evidence="8">FWC-SCC3</strain>
    </source>
</reference>
<keyword evidence="9" id="KW-1185">Reference proteome</keyword>
<comment type="caution">
    <text evidence="8">The sequence shown here is derived from an EMBL/GenBank/DDBJ whole genome shotgun (WGS) entry which is preliminary data.</text>
</comment>
<keyword evidence="3" id="KW-0949">S-adenosyl-L-methionine</keyword>